<dbReference type="AlphaFoldDB" id="A0AAD6N6F0"/>
<sequence>MSMSADTRDRCSAVKEPDVNSPLRFRTSNSDGRLPSHEGVGSPRQLPGPQDSTEGKSLGDMSYPLEEAHETRKILQQELSGAKRLSAR</sequence>
<proteinExistence type="predicted"/>
<evidence type="ECO:0000313" key="2">
    <source>
        <dbReference type="EMBL" id="KAJ6035365.1"/>
    </source>
</evidence>
<dbReference type="Proteomes" id="UP001219568">
    <property type="component" value="Unassembled WGS sequence"/>
</dbReference>
<name>A0AAD6N6F0_PENCN</name>
<reference evidence="2" key="1">
    <citation type="journal article" date="2023" name="IMA Fungus">
        <title>Comparative genomic study of the Penicillium genus elucidates a diverse pangenome and 15 lateral gene transfer events.</title>
        <authorList>
            <person name="Petersen C."/>
            <person name="Sorensen T."/>
            <person name="Nielsen M.R."/>
            <person name="Sondergaard T.E."/>
            <person name="Sorensen J.L."/>
            <person name="Fitzpatrick D.A."/>
            <person name="Frisvad J.C."/>
            <person name="Nielsen K.L."/>
        </authorList>
    </citation>
    <scope>NUCLEOTIDE SEQUENCE</scope>
    <source>
        <strain evidence="2">IBT 15450</strain>
    </source>
</reference>
<feature type="region of interest" description="Disordered" evidence="1">
    <location>
        <begin position="1"/>
        <end position="88"/>
    </location>
</feature>
<reference evidence="2" key="2">
    <citation type="submission" date="2023-01" db="EMBL/GenBank/DDBJ databases">
        <authorList>
            <person name="Petersen C."/>
        </authorList>
    </citation>
    <scope>NUCLEOTIDE SEQUENCE</scope>
    <source>
        <strain evidence="2">IBT 15450</strain>
    </source>
</reference>
<evidence type="ECO:0000313" key="3">
    <source>
        <dbReference type="Proteomes" id="UP001219568"/>
    </source>
</evidence>
<gene>
    <name evidence="2" type="ORF">N7460_009540</name>
</gene>
<organism evidence="2 3">
    <name type="scientific">Penicillium canescens</name>
    <dbReference type="NCBI Taxonomy" id="5083"/>
    <lineage>
        <taxon>Eukaryota</taxon>
        <taxon>Fungi</taxon>
        <taxon>Dikarya</taxon>
        <taxon>Ascomycota</taxon>
        <taxon>Pezizomycotina</taxon>
        <taxon>Eurotiomycetes</taxon>
        <taxon>Eurotiomycetidae</taxon>
        <taxon>Eurotiales</taxon>
        <taxon>Aspergillaceae</taxon>
        <taxon>Penicillium</taxon>
    </lineage>
</organism>
<keyword evidence="3" id="KW-1185">Reference proteome</keyword>
<feature type="compositionally biased region" description="Basic and acidic residues" evidence="1">
    <location>
        <begin position="1"/>
        <end position="18"/>
    </location>
</feature>
<protein>
    <submittedName>
        <fullName evidence="2">Uncharacterized protein</fullName>
    </submittedName>
</protein>
<accession>A0AAD6N6F0</accession>
<comment type="caution">
    <text evidence="2">The sequence shown here is derived from an EMBL/GenBank/DDBJ whole genome shotgun (WGS) entry which is preliminary data.</text>
</comment>
<evidence type="ECO:0000256" key="1">
    <source>
        <dbReference type="SAM" id="MobiDB-lite"/>
    </source>
</evidence>
<dbReference type="EMBL" id="JAQJZL010000010">
    <property type="protein sequence ID" value="KAJ6035365.1"/>
    <property type="molecule type" value="Genomic_DNA"/>
</dbReference>
<feature type="compositionally biased region" description="Basic and acidic residues" evidence="1">
    <location>
        <begin position="66"/>
        <end position="75"/>
    </location>
</feature>